<evidence type="ECO:0000313" key="3">
    <source>
        <dbReference type="Proteomes" id="UP000515873"/>
    </source>
</evidence>
<sequence length="93" mass="10485">MDEEISEIEKRNGASIRRHTQLYLAGNGYLTAFTARPDPDFSRHSGVGRNPAPLFMVVALKFIRRSRSVSLLDSGLRRNDQQKSHKHLAPAPE</sequence>
<reference evidence="2 3" key="1">
    <citation type="submission" date="2020-08" db="EMBL/GenBank/DDBJ databases">
        <title>Dyella sp. G9 isolated from forest soil.</title>
        <authorList>
            <person name="Fu J."/>
            <person name="Qiu L."/>
        </authorList>
    </citation>
    <scope>NUCLEOTIDE SEQUENCE [LARGE SCALE GENOMIC DNA]</scope>
    <source>
        <strain evidence="2 3">G9</strain>
    </source>
</reference>
<evidence type="ECO:0000313" key="2">
    <source>
        <dbReference type="EMBL" id="QNK00853.1"/>
    </source>
</evidence>
<dbReference type="RefSeq" id="WP_187056324.1">
    <property type="nucleotide sequence ID" value="NZ_CP060412.1"/>
</dbReference>
<evidence type="ECO:0000256" key="1">
    <source>
        <dbReference type="SAM" id="MobiDB-lite"/>
    </source>
</evidence>
<feature type="region of interest" description="Disordered" evidence="1">
    <location>
        <begin position="73"/>
        <end position="93"/>
    </location>
</feature>
<gene>
    <name evidence="2" type="ORF">H8F01_17505</name>
</gene>
<keyword evidence="3" id="KW-1185">Reference proteome</keyword>
<name>A0A7G8Q245_9GAMM</name>
<dbReference type="Proteomes" id="UP000515873">
    <property type="component" value="Chromosome"/>
</dbReference>
<dbReference type="KEGG" id="dtl:H8F01_17505"/>
<accession>A0A7G8Q245</accession>
<dbReference type="EMBL" id="CP060412">
    <property type="protein sequence ID" value="QNK00853.1"/>
    <property type="molecule type" value="Genomic_DNA"/>
</dbReference>
<organism evidence="2 3">
    <name type="scientific">Dyella telluris</name>
    <dbReference type="NCBI Taxonomy" id="2763498"/>
    <lineage>
        <taxon>Bacteria</taxon>
        <taxon>Pseudomonadati</taxon>
        <taxon>Pseudomonadota</taxon>
        <taxon>Gammaproteobacteria</taxon>
        <taxon>Lysobacterales</taxon>
        <taxon>Rhodanobacteraceae</taxon>
        <taxon>Dyella</taxon>
    </lineage>
</organism>
<protein>
    <submittedName>
        <fullName evidence="2">Uncharacterized protein</fullName>
    </submittedName>
</protein>
<dbReference type="AlphaFoldDB" id="A0A7G8Q245"/>
<feature type="compositionally biased region" description="Basic residues" evidence="1">
    <location>
        <begin position="84"/>
        <end position="93"/>
    </location>
</feature>
<proteinExistence type="predicted"/>